<dbReference type="EMBL" id="JAYJLD010000005">
    <property type="protein sequence ID" value="MEB3101048.1"/>
    <property type="molecule type" value="Genomic_DNA"/>
</dbReference>
<dbReference type="InterPro" id="IPR011991">
    <property type="entry name" value="ArsR-like_HTH"/>
</dbReference>
<dbReference type="SMART" id="SM00450">
    <property type="entry name" value="RHOD"/>
    <property type="match status" value="1"/>
</dbReference>
<dbReference type="Proteomes" id="UP001310386">
    <property type="component" value="Unassembled WGS sequence"/>
</dbReference>
<dbReference type="SUPFAM" id="SSF52821">
    <property type="entry name" value="Rhodanese/Cell cycle control phosphatase"/>
    <property type="match status" value="1"/>
</dbReference>
<dbReference type="PRINTS" id="PR00778">
    <property type="entry name" value="HTHARSR"/>
</dbReference>
<dbReference type="Gene3D" id="1.10.10.10">
    <property type="entry name" value="Winged helix-like DNA-binding domain superfamily/Winged helix DNA-binding domain"/>
    <property type="match status" value="1"/>
</dbReference>
<dbReference type="PROSITE" id="PS50206">
    <property type="entry name" value="RHODANESE_3"/>
    <property type="match status" value="1"/>
</dbReference>
<comment type="caution">
    <text evidence="4">The sequence shown here is derived from an EMBL/GenBank/DDBJ whole genome shotgun (WGS) entry which is preliminary data.</text>
</comment>
<dbReference type="InterPro" id="IPR001845">
    <property type="entry name" value="HTH_ArsR_DNA-bd_dom"/>
</dbReference>
<dbReference type="Pfam" id="PF01022">
    <property type="entry name" value="HTH_5"/>
    <property type="match status" value="1"/>
</dbReference>
<name>A0ABU5ZEX1_9BACL</name>
<dbReference type="PANTHER" id="PTHR43031">
    <property type="entry name" value="FAD-DEPENDENT OXIDOREDUCTASE"/>
    <property type="match status" value="1"/>
</dbReference>
<dbReference type="PANTHER" id="PTHR43031:SF1">
    <property type="entry name" value="PYRIDINE NUCLEOTIDE-DISULPHIDE OXIDOREDUCTASE"/>
    <property type="match status" value="1"/>
</dbReference>
<evidence type="ECO:0000256" key="1">
    <source>
        <dbReference type="ARBA" id="ARBA00023125"/>
    </source>
</evidence>
<dbReference type="InterPro" id="IPR036873">
    <property type="entry name" value="Rhodanese-like_dom_sf"/>
</dbReference>
<reference evidence="4" key="1">
    <citation type="submission" date="2023-12" db="EMBL/GenBank/DDBJ databases">
        <title>Fervidustalea candida gen. nov., sp. nov., a novel member of the family Paenibacillaceae isolated from a geothermal area.</title>
        <authorList>
            <person name="Li W.-J."/>
            <person name="Jiao J.-Y."/>
            <person name="Chen Y."/>
        </authorList>
    </citation>
    <scope>NUCLEOTIDE SEQUENCE</scope>
    <source>
        <strain evidence="4">SYSU GA230002</strain>
    </source>
</reference>
<gene>
    <name evidence="4" type="ORF">VF724_05165</name>
</gene>
<evidence type="ECO:0000313" key="5">
    <source>
        <dbReference type="Proteomes" id="UP001310386"/>
    </source>
</evidence>
<evidence type="ECO:0000259" key="3">
    <source>
        <dbReference type="PROSITE" id="PS50987"/>
    </source>
</evidence>
<keyword evidence="1" id="KW-0238">DNA-binding</keyword>
<evidence type="ECO:0000313" key="4">
    <source>
        <dbReference type="EMBL" id="MEB3101048.1"/>
    </source>
</evidence>
<dbReference type="InterPro" id="IPR001763">
    <property type="entry name" value="Rhodanese-like_dom"/>
</dbReference>
<dbReference type="InterPro" id="IPR036390">
    <property type="entry name" value="WH_DNA-bd_sf"/>
</dbReference>
<evidence type="ECO:0000259" key="2">
    <source>
        <dbReference type="PROSITE" id="PS50206"/>
    </source>
</evidence>
<organism evidence="4 5">
    <name type="scientific">Ferviditalea candida</name>
    <dbReference type="NCBI Taxonomy" id="3108399"/>
    <lineage>
        <taxon>Bacteria</taxon>
        <taxon>Bacillati</taxon>
        <taxon>Bacillota</taxon>
        <taxon>Bacilli</taxon>
        <taxon>Bacillales</taxon>
        <taxon>Paenibacillaceae</taxon>
        <taxon>Ferviditalea</taxon>
    </lineage>
</organism>
<sequence length="223" mass="25626">MKYSISSRPFKDAIYQSLSIVGKTLASPKRLELLDLLSQGSKTVETLAKETTMSIANVSQHLQTLLEARLVRFRKQGTYVIYELVDERVSQFLLAFRNLAEHNLPEIPKIKKEFFQAFDHSEPIGTTELTERLQKGNVKIVDVRPSREYEFGHIPEAVSFPIDELEQHLAELPKDKEIIVYCRGPYCAYAAQAVELLRTQGFAAIRFEGGVQDWREHQKQMQQ</sequence>
<dbReference type="CDD" id="cd00158">
    <property type="entry name" value="RHOD"/>
    <property type="match status" value="1"/>
</dbReference>
<dbReference type="Gene3D" id="3.40.250.10">
    <property type="entry name" value="Rhodanese-like domain"/>
    <property type="match status" value="1"/>
</dbReference>
<accession>A0ABU5ZEX1</accession>
<feature type="domain" description="HTH arsR-type" evidence="3">
    <location>
        <begin position="10"/>
        <end position="104"/>
    </location>
</feature>
<dbReference type="Pfam" id="PF00581">
    <property type="entry name" value="Rhodanese"/>
    <property type="match status" value="1"/>
</dbReference>
<dbReference type="NCBIfam" id="NF033788">
    <property type="entry name" value="HTH_metalloreg"/>
    <property type="match status" value="1"/>
</dbReference>
<dbReference type="SMART" id="SM00418">
    <property type="entry name" value="HTH_ARSR"/>
    <property type="match status" value="1"/>
</dbReference>
<keyword evidence="5" id="KW-1185">Reference proteome</keyword>
<dbReference type="RefSeq" id="WP_371753162.1">
    <property type="nucleotide sequence ID" value="NZ_JAYJLD010000005.1"/>
</dbReference>
<dbReference type="CDD" id="cd00090">
    <property type="entry name" value="HTH_ARSR"/>
    <property type="match status" value="1"/>
</dbReference>
<feature type="domain" description="Rhodanese" evidence="2">
    <location>
        <begin position="134"/>
        <end position="223"/>
    </location>
</feature>
<proteinExistence type="predicted"/>
<protein>
    <submittedName>
        <fullName evidence="4">Metalloregulator ArsR/SmtB family transcription factor</fullName>
    </submittedName>
</protein>
<dbReference type="InterPro" id="IPR050229">
    <property type="entry name" value="GlpE_sulfurtransferase"/>
</dbReference>
<dbReference type="PROSITE" id="PS50987">
    <property type="entry name" value="HTH_ARSR_2"/>
    <property type="match status" value="1"/>
</dbReference>
<dbReference type="InterPro" id="IPR036388">
    <property type="entry name" value="WH-like_DNA-bd_sf"/>
</dbReference>
<dbReference type="SUPFAM" id="SSF46785">
    <property type="entry name" value="Winged helix' DNA-binding domain"/>
    <property type="match status" value="1"/>
</dbReference>